<comment type="caution">
    <text evidence="2">The sequence shown here is derived from an EMBL/GenBank/DDBJ whole genome shotgun (WGS) entry which is preliminary data.</text>
</comment>
<reference evidence="2 3" key="1">
    <citation type="submission" date="2021-03" db="EMBL/GenBank/DDBJ databases">
        <title>Genomic Encyclopedia of Type Strains, Phase IV (KMG-IV): sequencing the most valuable type-strain genomes for metagenomic binning, comparative biology and taxonomic classification.</title>
        <authorList>
            <person name="Goeker M."/>
        </authorList>
    </citation>
    <scope>NUCLEOTIDE SEQUENCE [LARGE SCALE GENOMIC DNA]</scope>
    <source>
        <strain evidence="2 3">DSM 21600</strain>
    </source>
</reference>
<dbReference type="EMBL" id="JAGGJU010000002">
    <property type="protein sequence ID" value="MBP1849324.1"/>
    <property type="molecule type" value="Genomic_DNA"/>
</dbReference>
<dbReference type="InterPro" id="IPR029063">
    <property type="entry name" value="SAM-dependent_MTases_sf"/>
</dbReference>
<keyword evidence="3" id="KW-1185">Reference proteome</keyword>
<accession>A0ABS4DUG8</accession>
<name>A0ABS4DUG8_9HYPH</name>
<dbReference type="Gene3D" id="3.40.50.150">
    <property type="entry name" value="Vaccinia Virus protein VP39"/>
    <property type="match status" value="1"/>
</dbReference>
<dbReference type="Proteomes" id="UP000759443">
    <property type="component" value="Unassembled WGS sequence"/>
</dbReference>
<protein>
    <submittedName>
        <fullName evidence="2">O-methyltransferase YrrM</fullName>
    </submittedName>
</protein>
<proteinExistence type="predicted"/>
<evidence type="ECO:0000256" key="1">
    <source>
        <dbReference type="SAM" id="MobiDB-lite"/>
    </source>
</evidence>
<organism evidence="2 3">
    <name type="scientific">Rhizobium halophytocola</name>
    <dbReference type="NCBI Taxonomy" id="735519"/>
    <lineage>
        <taxon>Bacteria</taxon>
        <taxon>Pseudomonadati</taxon>
        <taxon>Pseudomonadota</taxon>
        <taxon>Alphaproteobacteria</taxon>
        <taxon>Hyphomicrobiales</taxon>
        <taxon>Rhizobiaceae</taxon>
        <taxon>Rhizobium/Agrobacterium group</taxon>
        <taxon>Rhizobium</taxon>
    </lineage>
</organism>
<feature type="region of interest" description="Disordered" evidence="1">
    <location>
        <begin position="17"/>
        <end position="45"/>
    </location>
</feature>
<gene>
    <name evidence="2" type="ORF">J2Z17_000745</name>
</gene>
<sequence>MNEQIEAILELYHQRINEERSKPRFEPPGGRDGGQDQRMRAVGPQTGRPIDLLAGSLKAPIILKIGTSFGYSGWLAEAARANGGRIISMEIHA</sequence>
<evidence type="ECO:0000313" key="2">
    <source>
        <dbReference type="EMBL" id="MBP1849324.1"/>
    </source>
</evidence>
<evidence type="ECO:0000313" key="3">
    <source>
        <dbReference type="Proteomes" id="UP000759443"/>
    </source>
</evidence>